<accession>A0A7W9U6S9</accession>
<reference evidence="1 2" key="1">
    <citation type="submission" date="2020-08" db="EMBL/GenBank/DDBJ databases">
        <title>The Agave Microbiome: Exploring the role of microbial communities in plant adaptations to desert environments.</title>
        <authorList>
            <person name="Partida-Martinez L.P."/>
        </authorList>
    </citation>
    <scope>NUCLEOTIDE SEQUENCE [LARGE SCALE GENOMIC DNA]</scope>
    <source>
        <strain evidence="1 2">AT3.2</strain>
    </source>
</reference>
<dbReference type="SUPFAM" id="SSF50156">
    <property type="entry name" value="PDZ domain-like"/>
    <property type="match status" value="1"/>
</dbReference>
<gene>
    <name evidence="1" type="ORF">HD842_000779</name>
</gene>
<evidence type="ECO:0000313" key="2">
    <source>
        <dbReference type="Proteomes" id="UP000540787"/>
    </source>
</evidence>
<protein>
    <recommendedName>
        <fullName evidence="3">PDZ domain-containing protein</fullName>
    </recommendedName>
</protein>
<proteinExistence type="predicted"/>
<dbReference type="RefSeq" id="WP_183551198.1">
    <property type="nucleotide sequence ID" value="NZ_JACHBX010000001.1"/>
</dbReference>
<sequence length="151" mass="16692">MQIKRKKFYSVSIFIGIPSVILLLATSFSPASRAEDFPKKPELSLNRTYSGPTLLEKIGLKATRPLNTSELSRLKIKEGRLVESAEGISGIAGVRSDDILISINGRDTRFGSITNLPDDFPTTIVLLIIRANERIPVAVQLPPTNRSLFKR</sequence>
<name>A0A7W9U6S9_9BURK</name>
<evidence type="ECO:0000313" key="1">
    <source>
        <dbReference type="EMBL" id="MBB6132668.1"/>
    </source>
</evidence>
<dbReference type="AlphaFoldDB" id="A0A7W9U6S9"/>
<organism evidence="1 2">
    <name type="scientific">Massilia aurea</name>
    <dbReference type="NCBI Taxonomy" id="373040"/>
    <lineage>
        <taxon>Bacteria</taxon>
        <taxon>Pseudomonadati</taxon>
        <taxon>Pseudomonadota</taxon>
        <taxon>Betaproteobacteria</taxon>
        <taxon>Burkholderiales</taxon>
        <taxon>Oxalobacteraceae</taxon>
        <taxon>Telluria group</taxon>
        <taxon>Massilia</taxon>
    </lineage>
</organism>
<comment type="caution">
    <text evidence="1">The sequence shown here is derived from an EMBL/GenBank/DDBJ whole genome shotgun (WGS) entry which is preliminary data.</text>
</comment>
<evidence type="ECO:0008006" key="3">
    <source>
        <dbReference type="Google" id="ProtNLM"/>
    </source>
</evidence>
<dbReference type="Proteomes" id="UP000540787">
    <property type="component" value="Unassembled WGS sequence"/>
</dbReference>
<dbReference type="InterPro" id="IPR036034">
    <property type="entry name" value="PDZ_sf"/>
</dbReference>
<keyword evidence="2" id="KW-1185">Reference proteome</keyword>
<dbReference type="EMBL" id="JACHBX010000001">
    <property type="protein sequence ID" value="MBB6132668.1"/>
    <property type="molecule type" value="Genomic_DNA"/>
</dbReference>